<dbReference type="InterPro" id="IPR031488">
    <property type="entry name" value="Zn_ribbon_mio"/>
</dbReference>
<dbReference type="OrthoDB" id="341486at2759"/>
<dbReference type="EMBL" id="BPQB01000015">
    <property type="protein sequence ID" value="GJE90045.1"/>
    <property type="molecule type" value="Genomic_DNA"/>
</dbReference>
<name>A0A9P3G9T4_9APHY</name>
<evidence type="ECO:0000256" key="2">
    <source>
        <dbReference type="ARBA" id="ARBA00022574"/>
    </source>
</evidence>
<evidence type="ECO:0000313" key="8">
    <source>
        <dbReference type="Proteomes" id="UP000703269"/>
    </source>
</evidence>
<dbReference type="InterPro" id="IPR036322">
    <property type="entry name" value="WD40_repeat_dom_sf"/>
</dbReference>
<accession>A0A9P3G9T4</accession>
<keyword evidence="3" id="KW-0677">Repeat</keyword>
<feature type="domain" description="GATOR2 complex protein MIO zinc-ribbon like" evidence="5">
    <location>
        <begin position="1033"/>
        <end position="1122"/>
    </location>
</feature>
<feature type="region of interest" description="Disordered" evidence="4">
    <location>
        <begin position="709"/>
        <end position="733"/>
    </location>
</feature>
<evidence type="ECO:0000259" key="5">
    <source>
        <dbReference type="Pfam" id="PF17034"/>
    </source>
</evidence>
<comment type="similarity">
    <text evidence="1">Belongs to the WD repeat mio family.</text>
</comment>
<dbReference type="SUPFAM" id="SSF50978">
    <property type="entry name" value="WD40 repeat-like"/>
    <property type="match status" value="1"/>
</dbReference>
<feature type="compositionally biased region" description="Basic and acidic residues" evidence="4">
    <location>
        <begin position="481"/>
        <end position="493"/>
    </location>
</feature>
<dbReference type="InterPro" id="IPR001680">
    <property type="entry name" value="WD40_rpt"/>
</dbReference>
<feature type="region of interest" description="Disordered" evidence="4">
    <location>
        <begin position="550"/>
        <end position="577"/>
    </location>
</feature>
<gene>
    <name evidence="7" type="ORF">PsYK624_061680</name>
</gene>
<dbReference type="GO" id="GO:0005737">
    <property type="term" value="C:cytoplasm"/>
    <property type="evidence" value="ECO:0007669"/>
    <property type="project" value="TreeGrafter"/>
</dbReference>
<dbReference type="Proteomes" id="UP000703269">
    <property type="component" value="Unassembled WGS sequence"/>
</dbReference>
<evidence type="ECO:0000256" key="4">
    <source>
        <dbReference type="SAM" id="MobiDB-lite"/>
    </source>
</evidence>
<dbReference type="GO" id="GO:1904263">
    <property type="term" value="P:positive regulation of TORC1 signaling"/>
    <property type="evidence" value="ECO:0007669"/>
    <property type="project" value="TreeGrafter"/>
</dbReference>
<evidence type="ECO:0000313" key="7">
    <source>
        <dbReference type="EMBL" id="GJE90045.1"/>
    </source>
</evidence>
<dbReference type="Pfam" id="PF17034">
    <property type="entry name" value="zinc_ribbon_16"/>
    <property type="match status" value="1"/>
</dbReference>
<dbReference type="InterPro" id="IPR015943">
    <property type="entry name" value="WD40/YVTN_repeat-like_dom_sf"/>
</dbReference>
<feature type="region of interest" description="Disordered" evidence="4">
    <location>
        <begin position="471"/>
        <end position="514"/>
    </location>
</feature>
<evidence type="ECO:0000256" key="1">
    <source>
        <dbReference type="ARBA" id="ARBA00009713"/>
    </source>
</evidence>
<dbReference type="AlphaFoldDB" id="A0A9P3G9T4"/>
<dbReference type="Pfam" id="PF21719">
    <property type="entry name" value="MIOS_a-sol"/>
    <property type="match status" value="1"/>
</dbReference>
<dbReference type="Pfam" id="PF21720">
    <property type="entry name" value="MIOS_WD40"/>
    <property type="match status" value="2"/>
</dbReference>
<dbReference type="SMART" id="SM00320">
    <property type="entry name" value="WD40"/>
    <property type="match status" value="4"/>
</dbReference>
<dbReference type="InterPro" id="IPR037593">
    <property type="entry name" value="MIOS/Sea4"/>
</dbReference>
<dbReference type="Gene3D" id="2.130.10.10">
    <property type="entry name" value="YVTN repeat-like/Quinoprotein amine dehydrogenase"/>
    <property type="match status" value="2"/>
</dbReference>
<evidence type="ECO:0000256" key="3">
    <source>
        <dbReference type="ARBA" id="ARBA00022737"/>
    </source>
</evidence>
<proteinExistence type="inferred from homology"/>
<dbReference type="CDD" id="cd16691">
    <property type="entry name" value="mRING-H2-C3H3C2_Mio"/>
    <property type="match status" value="1"/>
</dbReference>
<sequence length="1124" mass="124461">MVVQTEKRLIWHPRLDNKFLVGGGSQVTLYEWAPDSSEIKHVTSKQDLNLMKCVAWSPDPAFDDLVAVGFGSGKVDLVRLETTRSARNQGLSSGPSVTLPVRNSRSCNALAFNSVDPNFLAVGLDKVRGDASLVVWDIVTASPALSVKSPTQLTFNVAPPGSLPRPLPTIPRGDIAPRTDPRVLQQLASTEVVTSVSFLPKSTSLLLAGISHRWLRLFDLRTPTPGVFTAASKVHGIATDPFDPHRIACYGDGVATIWDARRLSHPLLTFTEKDASADGARPKQNATLTCVEFSPVRRGLLATLDKEANHVRFWDLQQVELQATRTPDRSRSRDSTHSTRAIRMSWVNPTNMLPWSSTGNTHVSAPPTPADNTKLPYQLVLSNTRKTKGFNKALASFAFVPSTDPYPLTSDVMVVNREGDLELYAVHDTPIHNPWSARGELALGIGRSYAVLPAFHESEPPPEPWEIDIAAPPAPPQTPHSVDRQLLHDDIPPRGRGHTTPPTFGRGDEDGFPALPAKQANLAATRPVPIRAYSPAALRHMHFEHGVAAKRVASSPSPARHDSGLKSSLGKSRGAGRKAKTFEPLWGKAPETTMQHVIEGDISMNMRRRVTQGYGLLSPIHNALVIQDETADSTLGQVWLWIHHIQSLLSAPPAALDGYNFSYQGIIGVWEGFRPSRSHMSAHQTPRQAQRGLLLDIPPNPVSNLLLEQHHSSRSRSRQGDGRRPKGGTDTMHDEFSGAVATLLAEKLPNHTSWKPAVNTNRLAQRQLALYMCAWSLADEDLAHAVRRWEKEHRHTQAACWLVFTKQYRAAVEVLMRSKDEAHHMMSGMLAALTSFGSSGVRNAELRETCERLVVRLQDPYLRAILSHLTSIDDWDEVLGEDLLPLRERLAIALQFLNDKELTTYLRRVLDRCIHDGDIEGLIVSGLTTQGMDILQTFLDGSGDIQTVTLLASLNPARAQESRTERWLDAYRDLLDGWKLFHYRCQLDIDRGRILNDAIQTGEIQPFRFTPPQMILRCNYCNKHLTPPLPDNMRATSCSHCGRSLPRCSICLMTLRIVHDAARNAELAHAHAQDTVDEALVFCQTCRHGGHAAHVLEWFYGEENGKPHETCAVASCQCRCAEAL</sequence>
<protein>
    <submittedName>
        <fullName evidence="7">WD40 repeat-like protein</fullName>
    </submittedName>
</protein>
<organism evidence="7 8">
    <name type="scientific">Phanerochaete sordida</name>
    <dbReference type="NCBI Taxonomy" id="48140"/>
    <lineage>
        <taxon>Eukaryota</taxon>
        <taxon>Fungi</taxon>
        <taxon>Dikarya</taxon>
        <taxon>Basidiomycota</taxon>
        <taxon>Agaricomycotina</taxon>
        <taxon>Agaricomycetes</taxon>
        <taxon>Polyporales</taxon>
        <taxon>Phanerochaetaceae</taxon>
        <taxon>Phanerochaete</taxon>
    </lineage>
</organism>
<dbReference type="InterPro" id="IPR049092">
    <property type="entry name" value="MIOS_a-sol"/>
</dbReference>
<feature type="domain" description="MIOS-like alpha-solenoid" evidence="6">
    <location>
        <begin position="757"/>
        <end position="896"/>
    </location>
</feature>
<keyword evidence="8" id="KW-1185">Reference proteome</keyword>
<keyword evidence="2" id="KW-0853">WD repeat</keyword>
<dbReference type="PANTHER" id="PTHR16453:SF9">
    <property type="entry name" value="GATOR COMPLEX PROTEIN MIOS"/>
    <property type="match status" value="1"/>
</dbReference>
<evidence type="ECO:0000259" key="6">
    <source>
        <dbReference type="Pfam" id="PF21719"/>
    </source>
</evidence>
<reference evidence="7 8" key="1">
    <citation type="submission" date="2021-08" db="EMBL/GenBank/DDBJ databases">
        <title>Draft Genome Sequence of Phanerochaete sordida strain YK-624.</title>
        <authorList>
            <person name="Mori T."/>
            <person name="Dohra H."/>
            <person name="Suzuki T."/>
            <person name="Kawagishi H."/>
            <person name="Hirai H."/>
        </authorList>
    </citation>
    <scope>NUCLEOTIDE SEQUENCE [LARGE SCALE GENOMIC DNA]</scope>
    <source>
        <strain evidence="7 8">YK-624</strain>
    </source>
</reference>
<dbReference type="PANTHER" id="PTHR16453">
    <property type="entry name" value="WD40 DOMAIN-CONTAINING PROTEIN MIO FAMILY MEMBER"/>
    <property type="match status" value="1"/>
</dbReference>
<comment type="caution">
    <text evidence="7">The sequence shown here is derived from an EMBL/GenBank/DDBJ whole genome shotgun (WGS) entry which is preliminary data.</text>
</comment>